<dbReference type="Gene3D" id="3.40.50.1000">
    <property type="entry name" value="HAD superfamily/HAD-like"/>
    <property type="match status" value="1"/>
</dbReference>
<accession>A0A8H6JAH1</accession>
<reference evidence="2 3" key="1">
    <citation type="journal article" date="2020" name="Phytopathology">
        <title>Genome Sequence Resources of Colletotrichum truncatum, C. plurivorum, C. musicola, and C. sojae: Four Species Pathogenic to Soybean (Glycine max).</title>
        <authorList>
            <person name="Rogerio F."/>
            <person name="Boufleur T.R."/>
            <person name="Ciampi-Guillardi M."/>
            <person name="Sukno S.A."/>
            <person name="Thon M.R."/>
            <person name="Massola Junior N.S."/>
            <person name="Baroncelli R."/>
        </authorList>
    </citation>
    <scope>NUCLEOTIDE SEQUENCE [LARGE SCALE GENOMIC DNA]</scope>
    <source>
        <strain evidence="2 3">LFN0009</strain>
    </source>
</reference>
<sequence length="472" mass="52808">MGFPLWRSPSEEASESAQIDQPLSSRPAVVLDLQGVLVDYRYSRKCAVHAILRAFNHPSLHQHSHRSVALFLGTAIRRARGEYDRNEITQEEARRKVVKLFSRGVGLPEPDEDQINAFYNVFNPAYYSNRAPTPGSIELLARLREWDVKVALVAEYLRGSGVEAIDKRNWGPLVDAIVTREVDGPASQAGCPKHPDVSMFQEAVDELGVSAENTTVVLGGDCNCYESHSGAFAATFGSTRGYVYDNPFYRSNGETTSLSELLQSFEVEKPTFVPFDPHTPADASLVAGEISWDGNTVTFVRPQMDLVTEARLNIWLEKDRVRKLAKHMAGVLKDMEATRFASAIPRLEEMLIIISGATYKKGKDRIDVRYYLRPGDGEPHPAYIPNLDSTYRITEREHSMLVEFGTRTFEEPPATPGSAGVDMDLVLRQFYFCCKHLEQGSPRKAMELLTSIMYAMSALSRIQITVYIDGET</sequence>
<gene>
    <name evidence="2" type="ORF">CSOJ01_06835</name>
</gene>
<evidence type="ECO:0000256" key="1">
    <source>
        <dbReference type="SAM" id="MobiDB-lite"/>
    </source>
</evidence>
<comment type="caution">
    <text evidence="2">The sequence shown here is derived from an EMBL/GenBank/DDBJ whole genome shotgun (WGS) entry which is preliminary data.</text>
</comment>
<keyword evidence="3" id="KW-1185">Reference proteome</keyword>
<dbReference type="EMBL" id="WIGN01000099">
    <property type="protein sequence ID" value="KAF6809544.1"/>
    <property type="molecule type" value="Genomic_DNA"/>
</dbReference>
<dbReference type="InterPro" id="IPR036412">
    <property type="entry name" value="HAD-like_sf"/>
</dbReference>
<dbReference type="InterPro" id="IPR023214">
    <property type="entry name" value="HAD_sf"/>
</dbReference>
<feature type="region of interest" description="Disordered" evidence="1">
    <location>
        <begin position="1"/>
        <end position="20"/>
    </location>
</feature>
<evidence type="ECO:0008006" key="4">
    <source>
        <dbReference type="Google" id="ProtNLM"/>
    </source>
</evidence>
<proteinExistence type="predicted"/>
<evidence type="ECO:0000313" key="3">
    <source>
        <dbReference type="Proteomes" id="UP000652219"/>
    </source>
</evidence>
<evidence type="ECO:0000313" key="2">
    <source>
        <dbReference type="EMBL" id="KAF6809544.1"/>
    </source>
</evidence>
<dbReference type="Proteomes" id="UP000652219">
    <property type="component" value="Unassembled WGS sequence"/>
</dbReference>
<dbReference type="AlphaFoldDB" id="A0A8H6JAH1"/>
<dbReference type="Pfam" id="PF00702">
    <property type="entry name" value="Hydrolase"/>
    <property type="match status" value="1"/>
</dbReference>
<protein>
    <recommendedName>
        <fullName evidence="4">Haloacid dehalogenase-like hydrolase</fullName>
    </recommendedName>
</protein>
<organism evidence="2 3">
    <name type="scientific">Colletotrichum sojae</name>
    <dbReference type="NCBI Taxonomy" id="2175907"/>
    <lineage>
        <taxon>Eukaryota</taxon>
        <taxon>Fungi</taxon>
        <taxon>Dikarya</taxon>
        <taxon>Ascomycota</taxon>
        <taxon>Pezizomycotina</taxon>
        <taxon>Sordariomycetes</taxon>
        <taxon>Hypocreomycetidae</taxon>
        <taxon>Glomerellales</taxon>
        <taxon>Glomerellaceae</taxon>
        <taxon>Colletotrichum</taxon>
        <taxon>Colletotrichum orchidearum species complex</taxon>
    </lineage>
</organism>
<dbReference type="SUPFAM" id="SSF56784">
    <property type="entry name" value="HAD-like"/>
    <property type="match status" value="1"/>
</dbReference>
<name>A0A8H6JAH1_9PEZI</name>